<dbReference type="Proteomes" id="UP000236724">
    <property type="component" value="Unassembled WGS sequence"/>
</dbReference>
<dbReference type="EC" id="3.4.21.89" evidence="3"/>
<dbReference type="SUPFAM" id="SSF51306">
    <property type="entry name" value="LexA/Signal peptidase"/>
    <property type="match status" value="1"/>
</dbReference>
<organism evidence="5 6">
    <name type="scientific">Candidatus Venteria ishoeyi</name>
    <dbReference type="NCBI Taxonomy" id="1899563"/>
    <lineage>
        <taxon>Bacteria</taxon>
        <taxon>Pseudomonadati</taxon>
        <taxon>Pseudomonadota</taxon>
        <taxon>Gammaproteobacteria</taxon>
        <taxon>Thiotrichales</taxon>
        <taxon>Thiotrichaceae</taxon>
        <taxon>Venteria</taxon>
    </lineage>
</organism>
<dbReference type="InterPro" id="IPR019533">
    <property type="entry name" value="Peptidase_S26"/>
</dbReference>
<dbReference type="EMBL" id="FMSV02000367">
    <property type="protein sequence ID" value="SEH05640.1"/>
    <property type="molecule type" value="Genomic_DNA"/>
</dbReference>
<feature type="domain" description="Peptidase S26" evidence="4">
    <location>
        <begin position="33"/>
        <end position="165"/>
    </location>
</feature>
<keyword evidence="3" id="KW-0645">Protease</keyword>
<sequence length="174" mass="19503">MLLLYSGISEVTAEIILDGDLSCIDYADVRILGGNSLDPALKPGERLLFIGGYYQCNPAKTGDLVLYRWGDTKNVAKFVRGVGGDLFAVREIAPDQWRLELNGQALLNSLDGDYVLSEKRSRFIRMFARKIKKDEVLLLGDKTDGSHDSTRFGLVRVNKLAGRLFSLTRKVYKR</sequence>
<evidence type="ECO:0000313" key="6">
    <source>
        <dbReference type="Proteomes" id="UP000236724"/>
    </source>
</evidence>
<gene>
    <name evidence="5" type="ORF">MBHS_01495</name>
</gene>
<keyword evidence="3" id="KW-0378">Hydrolase</keyword>
<dbReference type="Pfam" id="PF10502">
    <property type="entry name" value="Peptidase_S26"/>
    <property type="match status" value="1"/>
</dbReference>
<dbReference type="NCBIfam" id="TIGR02227">
    <property type="entry name" value="sigpep_I_bact"/>
    <property type="match status" value="1"/>
</dbReference>
<feature type="active site" evidence="2">
    <location>
        <position position="36"/>
    </location>
</feature>
<evidence type="ECO:0000256" key="1">
    <source>
        <dbReference type="ARBA" id="ARBA00019232"/>
    </source>
</evidence>
<keyword evidence="6" id="KW-1185">Reference proteome</keyword>
<dbReference type="GO" id="GO:0004252">
    <property type="term" value="F:serine-type endopeptidase activity"/>
    <property type="evidence" value="ECO:0007669"/>
    <property type="project" value="InterPro"/>
</dbReference>
<feature type="active site" evidence="2">
    <location>
        <position position="77"/>
    </location>
</feature>
<reference evidence="5 6" key="1">
    <citation type="submission" date="2016-10" db="EMBL/GenBank/DDBJ databases">
        <authorList>
            <person name="de Groot N.N."/>
        </authorList>
    </citation>
    <scope>NUCLEOTIDE SEQUENCE [LARGE SCALE GENOMIC DNA]</scope>
    <source>
        <strain evidence="5">MBHS1</strain>
    </source>
</reference>
<comment type="catalytic activity">
    <reaction evidence="3">
        <text>Cleavage of hydrophobic, N-terminal signal or leader sequences from secreted and periplasmic proteins.</text>
        <dbReference type="EC" id="3.4.21.89"/>
    </reaction>
</comment>
<dbReference type="GO" id="GO:0006465">
    <property type="term" value="P:signal peptide processing"/>
    <property type="evidence" value="ECO:0007669"/>
    <property type="project" value="InterPro"/>
</dbReference>
<protein>
    <recommendedName>
        <fullName evidence="1 3">Signal peptidase I</fullName>
        <ecNumber evidence="3">3.4.21.89</ecNumber>
    </recommendedName>
</protein>
<dbReference type="InterPro" id="IPR000223">
    <property type="entry name" value="Pept_S26A_signal_pept_1"/>
</dbReference>
<accession>A0A1H6F661</accession>
<dbReference type="Gene3D" id="2.10.109.10">
    <property type="entry name" value="Umud Fragment, subunit A"/>
    <property type="match status" value="1"/>
</dbReference>
<name>A0A1H6F661_9GAMM</name>
<comment type="subcellular location">
    <subcellularLocation>
        <location evidence="3">Membrane</location>
        <topology evidence="3">Multi-pass membrane protein</topology>
    </subcellularLocation>
</comment>
<evidence type="ECO:0000256" key="3">
    <source>
        <dbReference type="RuleBase" id="RU362042"/>
    </source>
</evidence>
<dbReference type="AlphaFoldDB" id="A0A1H6F661"/>
<evidence type="ECO:0000259" key="4">
    <source>
        <dbReference type="Pfam" id="PF10502"/>
    </source>
</evidence>
<comment type="similarity">
    <text evidence="3">Belongs to the peptidase S26 family.</text>
</comment>
<dbReference type="GO" id="GO:0009003">
    <property type="term" value="F:signal peptidase activity"/>
    <property type="evidence" value="ECO:0007669"/>
    <property type="project" value="UniProtKB-EC"/>
</dbReference>
<proteinExistence type="inferred from homology"/>
<evidence type="ECO:0000313" key="5">
    <source>
        <dbReference type="EMBL" id="SEH05640.1"/>
    </source>
</evidence>
<dbReference type="InterPro" id="IPR036286">
    <property type="entry name" value="LexA/Signal_pep-like_sf"/>
</dbReference>
<evidence type="ECO:0000256" key="2">
    <source>
        <dbReference type="PIRSR" id="PIRSR600223-1"/>
    </source>
</evidence>
<dbReference type="GO" id="GO:0016020">
    <property type="term" value="C:membrane"/>
    <property type="evidence" value="ECO:0007669"/>
    <property type="project" value="UniProtKB-SubCell"/>
</dbReference>